<evidence type="ECO:0000313" key="2">
    <source>
        <dbReference type="EMBL" id="KRZ73397.1"/>
    </source>
</evidence>
<evidence type="ECO:0000313" key="3">
    <source>
        <dbReference type="Proteomes" id="UP000054843"/>
    </source>
</evidence>
<organism evidence="2 3">
    <name type="scientific">Trichinella papuae</name>
    <dbReference type="NCBI Taxonomy" id="268474"/>
    <lineage>
        <taxon>Eukaryota</taxon>
        <taxon>Metazoa</taxon>
        <taxon>Ecdysozoa</taxon>
        <taxon>Nematoda</taxon>
        <taxon>Enoplea</taxon>
        <taxon>Dorylaimia</taxon>
        <taxon>Trichinellida</taxon>
        <taxon>Trichinellidae</taxon>
        <taxon>Trichinella</taxon>
    </lineage>
</organism>
<reference evidence="2 3" key="1">
    <citation type="submission" date="2015-01" db="EMBL/GenBank/DDBJ databases">
        <title>Evolution of Trichinella species and genotypes.</title>
        <authorList>
            <person name="Korhonen P.K."/>
            <person name="Edoardo P."/>
            <person name="Giuseppe L.R."/>
            <person name="Gasser R.B."/>
        </authorList>
    </citation>
    <scope>NUCLEOTIDE SEQUENCE [LARGE SCALE GENOMIC DNA]</scope>
    <source>
        <strain evidence="2">ISS1980</strain>
    </source>
</reference>
<keyword evidence="3" id="KW-1185">Reference proteome</keyword>
<protein>
    <recommendedName>
        <fullName evidence="4">Secreted protein</fullName>
    </recommendedName>
</protein>
<dbReference type="Proteomes" id="UP000054843">
    <property type="component" value="Unassembled WGS sequence"/>
</dbReference>
<keyword evidence="1" id="KW-0732">Signal</keyword>
<feature type="chain" id="PRO_5006882734" description="Secreted protein" evidence="1">
    <location>
        <begin position="19"/>
        <end position="136"/>
    </location>
</feature>
<evidence type="ECO:0008006" key="4">
    <source>
        <dbReference type="Google" id="ProtNLM"/>
    </source>
</evidence>
<feature type="signal peptide" evidence="1">
    <location>
        <begin position="1"/>
        <end position="18"/>
    </location>
</feature>
<sequence length="136" mass="15521">MKTAGEVFLMFFLVAAHYQHVVQVNEAESQLSRHFTYKMLECFHGVPQTKRHAHLFVQAERWRDGRLRDVFLSYQDLLIGADQVVFREARLVAQLRDEVVEVQNQVSVRLCDIVETSVAATGAPGIPLSSSNHVQR</sequence>
<proteinExistence type="predicted"/>
<dbReference type="AlphaFoldDB" id="A0A0V1MPC7"/>
<dbReference type="EMBL" id="JYDO01000064">
    <property type="protein sequence ID" value="KRZ73397.1"/>
    <property type="molecule type" value="Genomic_DNA"/>
</dbReference>
<accession>A0A0V1MPC7</accession>
<name>A0A0V1MPC7_9BILA</name>
<comment type="caution">
    <text evidence="2">The sequence shown here is derived from an EMBL/GenBank/DDBJ whole genome shotgun (WGS) entry which is preliminary data.</text>
</comment>
<evidence type="ECO:0000256" key="1">
    <source>
        <dbReference type="SAM" id="SignalP"/>
    </source>
</evidence>
<gene>
    <name evidence="2" type="ORF">T10_5882</name>
</gene>